<feature type="compositionally biased region" description="Basic and acidic residues" evidence="10">
    <location>
        <begin position="293"/>
        <end position="306"/>
    </location>
</feature>
<feature type="region of interest" description="Disordered" evidence="10">
    <location>
        <begin position="290"/>
        <end position="324"/>
    </location>
</feature>
<dbReference type="AlphaFoldDB" id="A0A564Z7A7"/>
<sequence length="402" mass="44908">MANFTIRKILGLPDSPPVLHEFSNSEAEIVRDVDYTPAGGENERLNDDKYSMQSQSTQTDSGVGTASTSALEGQLQSNQENTSLVAPSSATATTSTPLNNRNPERLSQVVQTPGSSVVRHRRVKLDRKMNECSYCHKRFDRPSLLNRHIRTHTGERPFPCSHCNSRFATKGALVDHERTHTGERPYICKHCGKGFQAASNCCNHVKKIHMKISNHRCTECGASFLTPGILERHRYSHTGNFPFICAVCAKGFPTELRLRSHEYVHSKEKPYKCNLCSSAFTTKGSLKAHINRKHESSEEKTKDKLAVGETNTSNILPTPMDLQQPSRLKPAQENIRSDVSADGCNKLQPAIQTGNYLSFNLNKGMLTYHGPFQDPLPHSYRQLPPHRGAVVKLLLYDKLNVC</sequence>
<dbReference type="GO" id="GO:0008270">
    <property type="term" value="F:zinc ion binding"/>
    <property type="evidence" value="ECO:0007669"/>
    <property type="project" value="UniProtKB-KW"/>
</dbReference>
<dbReference type="EMBL" id="CABIJS010000055">
    <property type="protein sequence ID" value="VUZ41179.1"/>
    <property type="molecule type" value="Genomic_DNA"/>
</dbReference>
<evidence type="ECO:0000256" key="8">
    <source>
        <dbReference type="ARBA" id="ARBA00023242"/>
    </source>
</evidence>
<dbReference type="InterPro" id="IPR050331">
    <property type="entry name" value="Zinc_finger"/>
</dbReference>
<dbReference type="PROSITE" id="PS00028">
    <property type="entry name" value="ZINC_FINGER_C2H2_1"/>
    <property type="match status" value="6"/>
</dbReference>
<dbReference type="InterPro" id="IPR013087">
    <property type="entry name" value="Znf_C2H2_type"/>
</dbReference>
<dbReference type="Pfam" id="PF13912">
    <property type="entry name" value="zf-C2H2_6"/>
    <property type="match status" value="1"/>
</dbReference>
<dbReference type="EMBL" id="CABIJS010000055">
    <property type="protein sequence ID" value="VUZ41182.1"/>
    <property type="molecule type" value="Genomic_DNA"/>
</dbReference>
<protein>
    <recommendedName>
        <fullName evidence="11">C2H2-type domain-containing protein</fullName>
    </recommendedName>
</protein>
<dbReference type="FunFam" id="3.30.160.60:FF:000130">
    <property type="entry name" value="Spalt-like transcription factor 4"/>
    <property type="match status" value="1"/>
</dbReference>
<dbReference type="GO" id="GO:0010468">
    <property type="term" value="P:regulation of gene expression"/>
    <property type="evidence" value="ECO:0007669"/>
    <property type="project" value="TreeGrafter"/>
</dbReference>
<accession>A0A564Z7A7</accession>
<dbReference type="EMBL" id="CABIJS010000055">
    <property type="protein sequence ID" value="VUZ41181.1"/>
    <property type="molecule type" value="Genomic_DNA"/>
</dbReference>
<dbReference type="Gene3D" id="3.30.160.60">
    <property type="entry name" value="Classic Zinc Finger"/>
    <property type="match status" value="6"/>
</dbReference>
<dbReference type="SMART" id="SM00355">
    <property type="entry name" value="ZnF_C2H2"/>
    <property type="match status" value="6"/>
</dbReference>
<keyword evidence="2" id="KW-0479">Metal-binding</keyword>
<dbReference type="PROSITE" id="PS50157">
    <property type="entry name" value="ZINC_FINGER_C2H2_2"/>
    <property type="match status" value="6"/>
</dbReference>
<keyword evidence="4 9" id="KW-0863">Zinc-finger</keyword>
<feature type="domain" description="C2H2-type" evidence="11">
    <location>
        <begin position="215"/>
        <end position="242"/>
    </location>
</feature>
<feature type="domain" description="C2H2-type" evidence="11">
    <location>
        <begin position="243"/>
        <end position="270"/>
    </location>
</feature>
<dbReference type="FunFam" id="3.30.160.60:FF:000688">
    <property type="entry name" value="zinc finger protein 197 isoform X1"/>
    <property type="match status" value="1"/>
</dbReference>
<keyword evidence="7" id="KW-0804">Transcription</keyword>
<dbReference type="FunFam" id="3.30.160.60:FF:001818">
    <property type="entry name" value="GDNF-inducible zinc finger protein 1 isoform X1"/>
    <property type="match status" value="1"/>
</dbReference>
<feature type="domain" description="C2H2-type" evidence="11">
    <location>
        <begin position="271"/>
        <end position="299"/>
    </location>
</feature>
<keyword evidence="6" id="KW-0805">Transcription regulation</keyword>
<evidence type="ECO:0000256" key="9">
    <source>
        <dbReference type="PROSITE-ProRule" id="PRU00042"/>
    </source>
</evidence>
<feature type="region of interest" description="Disordered" evidence="10">
    <location>
        <begin position="31"/>
        <end position="117"/>
    </location>
</feature>
<evidence type="ECO:0000256" key="6">
    <source>
        <dbReference type="ARBA" id="ARBA00023015"/>
    </source>
</evidence>
<keyword evidence="3" id="KW-0677">Repeat</keyword>
<dbReference type="PANTHER" id="PTHR16515:SF49">
    <property type="entry name" value="GASTRULA ZINC FINGER PROTEIN XLCGF49.1-LIKE-RELATED"/>
    <property type="match status" value="1"/>
</dbReference>
<feature type="compositionally biased region" description="Basic and acidic residues" evidence="10">
    <location>
        <begin position="41"/>
        <end position="50"/>
    </location>
</feature>
<name>A0A564Z7A7_HYMDI</name>
<dbReference type="GO" id="GO:0005634">
    <property type="term" value="C:nucleus"/>
    <property type="evidence" value="ECO:0007669"/>
    <property type="project" value="UniProtKB-SubCell"/>
</dbReference>
<keyword evidence="5" id="KW-0862">Zinc</keyword>
<evidence type="ECO:0000256" key="4">
    <source>
        <dbReference type="ARBA" id="ARBA00022771"/>
    </source>
</evidence>
<evidence type="ECO:0000313" key="15">
    <source>
        <dbReference type="EMBL" id="VUZ55316.1"/>
    </source>
</evidence>
<evidence type="ECO:0000256" key="1">
    <source>
        <dbReference type="ARBA" id="ARBA00004123"/>
    </source>
</evidence>
<feature type="compositionally biased region" description="Polar residues" evidence="10">
    <location>
        <begin position="51"/>
        <end position="85"/>
    </location>
</feature>
<dbReference type="SUPFAM" id="SSF57667">
    <property type="entry name" value="beta-beta-alpha zinc fingers"/>
    <property type="match status" value="4"/>
</dbReference>
<evidence type="ECO:0000313" key="12">
    <source>
        <dbReference type="EMBL" id="VUZ41179.1"/>
    </source>
</evidence>
<feature type="domain" description="C2H2-type" evidence="11">
    <location>
        <begin position="186"/>
        <end position="209"/>
    </location>
</feature>
<evidence type="ECO:0000313" key="16">
    <source>
        <dbReference type="Proteomes" id="UP000321570"/>
    </source>
</evidence>
<proteinExistence type="predicted"/>
<evidence type="ECO:0000313" key="14">
    <source>
        <dbReference type="EMBL" id="VUZ41182.1"/>
    </source>
</evidence>
<evidence type="ECO:0000256" key="3">
    <source>
        <dbReference type="ARBA" id="ARBA00022737"/>
    </source>
</evidence>
<evidence type="ECO:0000313" key="13">
    <source>
        <dbReference type="EMBL" id="VUZ41181.1"/>
    </source>
</evidence>
<keyword evidence="8" id="KW-0539">Nucleus</keyword>
<feature type="domain" description="C2H2-type" evidence="11">
    <location>
        <begin position="158"/>
        <end position="185"/>
    </location>
</feature>
<evidence type="ECO:0000259" key="11">
    <source>
        <dbReference type="PROSITE" id="PS50157"/>
    </source>
</evidence>
<evidence type="ECO:0000256" key="2">
    <source>
        <dbReference type="ARBA" id="ARBA00022723"/>
    </source>
</evidence>
<dbReference type="PANTHER" id="PTHR16515">
    <property type="entry name" value="PR DOMAIN ZINC FINGER PROTEIN"/>
    <property type="match status" value="1"/>
</dbReference>
<dbReference type="Pfam" id="PF00096">
    <property type="entry name" value="zf-C2H2"/>
    <property type="match status" value="3"/>
</dbReference>
<feature type="compositionally biased region" description="Polar residues" evidence="10">
    <location>
        <begin position="309"/>
        <end position="324"/>
    </location>
</feature>
<evidence type="ECO:0000256" key="10">
    <source>
        <dbReference type="SAM" id="MobiDB-lite"/>
    </source>
</evidence>
<organism evidence="15 16">
    <name type="scientific">Hymenolepis diminuta</name>
    <name type="common">Rat tapeworm</name>
    <dbReference type="NCBI Taxonomy" id="6216"/>
    <lineage>
        <taxon>Eukaryota</taxon>
        <taxon>Metazoa</taxon>
        <taxon>Spiralia</taxon>
        <taxon>Lophotrochozoa</taxon>
        <taxon>Platyhelminthes</taxon>
        <taxon>Cestoda</taxon>
        <taxon>Eucestoda</taxon>
        <taxon>Cyclophyllidea</taxon>
        <taxon>Hymenolepididae</taxon>
        <taxon>Hymenolepis</taxon>
    </lineage>
</organism>
<dbReference type="EMBL" id="CABIJS010000691">
    <property type="protein sequence ID" value="VUZ55316.1"/>
    <property type="molecule type" value="Genomic_DNA"/>
</dbReference>
<dbReference type="Proteomes" id="UP000321570">
    <property type="component" value="Unassembled WGS sequence"/>
</dbReference>
<feature type="compositionally biased region" description="Low complexity" evidence="10">
    <location>
        <begin position="86"/>
        <end position="97"/>
    </location>
</feature>
<gene>
    <name evidence="15" type="ORF">WMSIL1_LOCUS13196</name>
    <name evidence="14" type="ORF">WMSIL1_LOCUS2108</name>
    <name evidence="12" type="ORF">WMSIL1_LOCUS2110</name>
    <name evidence="13" type="ORF">WMSIL1_LOCUS2263</name>
</gene>
<comment type="subcellular location">
    <subcellularLocation>
        <location evidence="1">Nucleus</location>
    </subcellularLocation>
</comment>
<evidence type="ECO:0000256" key="5">
    <source>
        <dbReference type="ARBA" id="ARBA00022833"/>
    </source>
</evidence>
<keyword evidence="16" id="KW-1185">Reference proteome</keyword>
<reference evidence="15 16" key="1">
    <citation type="submission" date="2019-07" db="EMBL/GenBank/DDBJ databases">
        <authorList>
            <person name="Jastrzebski P J."/>
            <person name="Paukszto L."/>
            <person name="Jastrzebski P J."/>
        </authorList>
    </citation>
    <scope>NUCLEOTIDE SEQUENCE [LARGE SCALE GENOMIC DNA]</scope>
    <source>
        <strain evidence="15 16">WMS-il1</strain>
    </source>
</reference>
<evidence type="ECO:0000256" key="7">
    <source>
        <dbReference type="ARBA" id="ARBA00023163"/>
    </source>
</evidence>
<dbReference type="InterPro" id="IPR036236">
    <property type="entry name" value="Znf_C2H2_sf"/>
</dbReference>
<feature type="domain" description="C2H2-type" evidence="11">
    <location>
        <begin position="130"/>
        <end position="157"/>
    </location>
</feature>
<dbReference type="FunFam" id="3.30.160.60:FF:000145">
    <property type="entry name" value="Zinc finger protein 574"/>
    <property type="match status" value="1"/>
</dbReference>